<comment type="caution">
    <text evidence="1">The sequence shown here is derived from an EMBL/GenBank/DDBJ whole genome shotgun (WGS) entry which is preliminary data.</text>
</comment>
<organism evidence="1 2">
    <name type="scientific">Protopolystoma xenopodis</name>
    <dbReference type="NCBI Taxonomy" id="117903"/>
    <lineage>
        <taxon>Eukaryota</taxon>
        <taxon>Metazoa</taxon>
        <taxon>Spiralia</taxon>
        <taxon>Lophotrochozoa</taxon>
        <taxon>Platyhelminthes</taxon>
        <taxon>Monogenea</taxon>
        <taxon>Polyopisthocotylea</taxon>
        <taxon>Polystomatidea</taxon>
        <taxon>Polystomatidae</taxon>
        <taxon>Protopolystoma</taxon>
    </lineage>
</organism>
<protein>
    <submittedName>
        <fullName evidence="1">Uncharacterized protein</fullName>
    </submittedName>
</protein>
<evidence type="ECO:0000313" key="1">
    <source>
        <dbReference type="EMBL" id="VEL44075.1"/>
    </source>
</evidence>
<gene>
    <name evidence="1" type="ORF">PXEA_LOCUS37515</name>
</gene>
<evidence type="ECO:0000313" key="2">
    <source>
        <dbReference type="Proteomes" id="UP000784294"/>
    </source>
</evidence>
<proteinExistence type="predicted"/>
<dbReference type="AlphaFoldDB" id="A0A448XSQ6"/>
<name>A0A448XSQ6_9PLAT</name>
<dbReference type="Proteomes" id="UP000784294">
    <property type="component" value="Unassembled WGS sequence"/>
</dbReference>
<keyword evidence="2" id="KW-1185">Reference proteome</keyword>
<accession>A0A448XSQ6</accession>
<sequence>MVQLSEACMSSLLLCERLCSFATLHAKFAPVFVYIFSSSLQTASNMNALPGRWLIFFLPTSPFSPSLCRPPCLLAHLPCLRARLFVSTMLDLFVCLSPSSPQSQSAPAASNPSARPLFQFRLMANLGRPGMCVCTLSHKLTCMMLIYHVGSSASAGSRV</sequence>
<reference evidence="1" key="1">
    <citation type="submission" date="2018-11" db="EMBL/GenBank/DDBJ databases">
        <authorList>
            <consortium name="Pathogen Informatics"/>
        </authorList>
    </citation>
    <scope>NUCLEOTIDE SEQUENCE</scope>
</reference>
<dbReference type="EMBL" id="CAAALY010289079">
    <property type="protein sequence ID" value="VEL44075.1"/>
    <property type="molecule type" value="Genomic_DNA"/>
</dbReference>